<reference evidence="7 8" key="1">
    <citation type="submission" date="2019-05" db="EMBL/GenBank/DDBJ databases">
        <title>Thiomicrorhabdus sediminis sp. nov, a novel sulfur-oxidizing bacterium isolated from coastal sediment.</title>
        <authorList>
            <person name="Liu X."/>
        </authorList>
    </citation>
    <scope>NUCLEOTIDE SEQUENCE [LARGE SCALE GENOMIC DNA]</scope>
    <source>
        <strain evidence="7 8">G1</strain>
    </source>
</reference>
<evidence type="ECO:0000313" key="7">
    <source>
        <dbReference type="EMBL" id="QCU90776.1"/>
    </source>
</evidence>
<dbReference type="AlphaFoldDB" id="A0A4P9K8N9"/>
<dbReference type="OrthoDB" id="5596698at2"/>
<keyword evidence="7" id="KW-0436">Ligase</keyword>
<evidence type="ECO:0000256" key="5">
    <source>
        <dbReference type="SAM" id="Phobius"/>
    </source>
</evidence>
<evidence type="ECO:0000256" key="3">
    <source>
        <dbReference type="ARBA" id="ARBA00022989"/>
    </source>
</evidence>
<evidence type="ECO:0000259" key="6">
    <source>
        <dbReference type="Pfam" id="PF04932"/>
    </source>
</evidence>
<dbReference type="PANTHER" id="PTHR37422:SF13">
    <property type="entry name" value="LIPOPOLYSACCHARIDE BIOSYNTHESIS PROTEIN PA4999-RELATED"/>
    <property type="match status" value="1"/>
</dbReference>
<accession>A0A4P9K8N9</accession>
<feature type="transmembrane region" description="Helical" evidence="5">
    <location>
        <begin position="438"/>
        <end position="461"/>
    </location>
</feature>
<feature type="transmembrane region" description="Helical" evidence="5">
    <location>
        <begin position="381"/>
        <end position="402"/>
    </location>
</feature>
<dbReference type="RefSeq" id="WP_138565450.1">
    <property type="nucleotide sequence ID" value="NZ_CP040602.1"/>
</dbReference>
<comment type="subcellular location">
    <subcellularLocation>
        <location evidence="1">Membrane</location>
        <topology evidence="1">Multi-pass membrane protein</topology>
    </subcellularLocation>
</comment>
<evidence type="ECO:0000256" key="4">
    <source>
        <dbReference type="ARBA" id="ARBA00023136"/>
    </source>
</evidence>
<evidence type="ECO:0000256" key="1">
    <source>
        <dbReference type="ARBA" id="ARBA00004141"/>
    </source>
</evidence>
<feature type="transmembrane region" description="Helical" evidence="5">
    <location>
        <begin position="123"/>
        <end position="144"/>
    </location>
</feature>
<sequence>MQWIKTKSVLSVFLIIAVFYFSLISVDNVGGQVGIITPYNLSVYFAVVVFIIYSFYQVISFQQFQISSRLLWTLIAAINLIAVGYWQAIHLNFLHYVILALVVAVLFVLALEQVSLSENAWHWLFYALSILALLQSLIALIQYFDTFSVAYWWTGYFPFKIHSGFLGSLQQRNMLSSFIAFGLVLSLWLLFSAQFKQSPIKIKLPLFLLAALGGFVVFASGSRAGLLALAVGILLLLWTYRFELKSHLGNLLLWFSLLVTSALLVKFIGVDIGSAASKFERVVYGLDVRLFLYETGWKLFLENLWFGVGIGNYNHSLQDFVLAHQLPGDARIAGLEIGSFSHPHNEFLFWLIQVGLAGCFSILIVIFLILKNWWQQGQKAFWGYSAIISPLVIQSMVSYPFILSATHWFLVLLVVFYSVIVSQRTINISLSESASLTFKVALLSFVAVAAYGFYIGLMSAFETYYFKNRIFIYKDYPQQEQVGYFYNASKWGLYDDLVQANMENMFLNARRDNNLYDLKQYLLWYNNQTELPDKFNDYAAQSRAMLQSNDAK</sequence>
<organism evidence="7 8">
    <name type="scientific">Thiomicrorhabdus sediminis</name>
    <dbReference type="NCBI Taxonomy" id="2580412"/>
    <lineage>
        <taxon>Bacteria</taxon>
        <taxon>Pseudomonadati</taxon>
        <taxon>Pseudomonadota</taxon>
        <taxon>Gammaproteobacteria</taxon>
        <taxon>Thiotrichales</taxon>
        <taxon>Piscirickettsiaceae</taxon>
        <taxon>Thiomicrorhabdus</taxon>
    </lineage>
</organism>
<proteinExistence type="predicted"/>
<dbReference type="GO" id="GO:0016020">
    <property type="term" value="C:membrane"/>
    <property type="evidence" value="ECO:0007669"/>
    <property type="project" value="UniProtKB-SubCell"/>
</dbReference>
<feature type="transmembrane region" description="Helical" evidence="5">
    <location>
        <begin position="93"/>
        <end position="111"/>
    </location>
</feature>
<name>A0A4P9K8N9_9GAMM</name>
<feature type="transmembrane region" description="Helical" evidence="5">
    <location>
        <begin position="38"/>
        <end position="58"/>
    </location>
</feature>
<dbReference type="InterPro" id="IPR007016">
    <property type="entry name" value="O-antigen_ligase-rel_domated"/>
</dbReference>
<keyword evidence="8" id="KW-1185">Reference proteome</keyword>
<dbReference type="KEGG" id="thig:FE785_09120"/>
<feature type="transmembrane region" description="Helical" evidence="5">
    <location>
        <begin position="70"/>
        <end position="87"/>
    </location>
</feature>
<dbReference type="InterPro" id="IPR051533">
    <property type="entry name" value="WaaL-like"/>
</dbReference>
<dbReference type="Pfam" id="PF04932">
    <property type="entry name" value="Wzy_C"/>
    <property type="match status" value="1"/>
</dbReference>
<dbReference type="EMBL" id="CP040602">
    <property type="protein sequence ID" value="QCU90776.1"/>
    <property type="molecule type" value="Genomic_DNA"/>
</dbReference>
<feature type="transmembrane region" description="Helical" evidence="5">
    <location>
        <begin position="347"/>
        <end position="369"/>
    </location>
</feature>
<keyword evidence="3 5" id="KW-1133">Transmembrane helix</keyword>
<evidence type="ECO:0000313" key="8">
    <source>
        <dbReference type="Proteomes" id="UP000304864"/>
    </source>
</evidence>
<feature type="transmembrane region" description="Helical" evidence="5">
    <location>
        <begin position="408"/>
        <end position="426"/>
    </location>
</feature>
<dbReference type="PANTHER" id="PTHR37422">
    <property type="entry name" value="TEICHURONIC ACID BIOSYNTHESIS PROTEIN TUAE"/>
    <property type="match status" value="1"/>
</dbReference>
<dbReference type="GO" id="GO:0016874">
    <property type="term" value="F:ligase activity"/>
    <property type="evidence" value="ECO:0007669"/>
    <property type="project" value="UniProtKB-KW"/>
</dbReference>
<keyword evidence="4 5" id="KW-0472">Membrane</keyword>
<keyword evidence="2 5" id="KW-0812">Transmembrane</keyword>
<protein>
    <submittedName>
        <fullName evidence="7">O-antigen ligase family protein</fullName>
    </submittedName>
</protein>
<feature type="transmembrane region" description="Helical" evidence="5">
    <location>
        <begin position="204"/>
        <end position="220"/>
    </location>
</feature>
<feature type="transmembrane region" description="Helical" evidence="5">
    <location>
        <begin position="251"/>
        <end position="269"/>
    </location>
</feature>
<feature type="transmembrane region" description="Helical" evidence="5">
    <location>
        <begin position="226"/>
        <end position="244"/>
    </location>
</feature>
<dbReference type="Proteomes" id="UP000304864">
    <property type="component" value="Chromosome"/>
</dbReference>
<evidence type="ECO:0000256" key="2">
    <source>
        <dbReference type="ARBA" id="ARBA00022692"/>
    </source>
</evidence>
<feature type="domain" description="O-antigen ligase-related" evidence="6">
    <location>
        <begin position="209"/>
        <end position="361"/>
    </location>
</feature>
<feature type="transmembrane region" description="Helical" evidence="5">
    <location>
        <begin position="9"/>
        <end position="26"/>
    </location>
</feature>
<feature type="transmembrane region" description="Helical" evidence="5">
    <location>
        <begin position="174"/>
        <end position="192"/>
    </location>
</feature>
<gene>
    <name evidence="7" type="ORF">FE785_09120</name>
</gene>